<dbReference type="OrthoDB" id="3251775at2759"/>
<feature type="transmembrane region" description="Helical" evidence="1">
    <location>
        <begin position="95"/>
        <end position="117"/>
    </location>
</feature>
<keyword evidence="1" id="KW-0812">Transmembrane</keyword>
<dbReference type="AlphaFoldDB" id="A0A165WVQ3"/>
<keyword evidence="4" id="KW-1185">Reference proteome</keyword>
<sequence>MVSQVVPTLTSGELADLVRDWDLDKYMLLVGITVLLYDHALTFKYEVAHVWRGKFGVVSAIFLVNRYLVPWILFVDAYEFLRVSSSLVFCKTWTILQGYCTVSSYLSAHVLVAMRVYAIYGGRRWIRIVLWTAGTILTVSGLILCTVGLVATIAAMQPDDIVCVSIIPSYLWTAYLPSVIFETVLFALTMHVAVSRMSAREDISDLLLTLFRDGILYFLAVSVCTLFSLLIWALAPHPYISLARNFSLAMINVAASRLVLNLKVYASAASRSHEPEEHIVLVPVPRTVISAMHFKSGAYLKSASYVASRDGSGNIIGLAL</sequence>
<feature type="transmembrane region" description="Helical" evidence="1">
    <location>
        <begin position="174"/>
        <end position="194"/>
    </location>
</feature>
<feature type="domain" description="DUF6533" evidence="2">
    <location>
        <begin position="26"/>
        <end position="69"/>
    </location>
</feature>
<feature type="transmembrane region" description="Helical" evidence="1">
    <location>
        <begin position="55"/>
        <end position="75"/>
    </location>
</feature>
<dbReference type="Proteomes" id="UP000076532">
    <property type="component" value="Unassembled WGS sequence"/>
</dbReference>
<evidence type="ECO:0000313" key="4">
    <source>
        <dbReference type="Proteomes" id="UP000076532"/>
    </source>
</evidence>
<proteinExistence type="predicted"/>
<evidence type="ECO:0000313" key="3">
    <source>
        <dbReference type="EMBL" id="KZP07951.1"/>
    </source>
</evidence>
<reference evidence="3 4" key="1">
    <citation type="journal article" date="2016" name="Mol. Biol. Evol.">
        <title>Comparative Genomics of Early-Diverging Mushroom-Forming Fungi Provides Insights into the Origins of Lignocellulose Decay Capabilities.</title>
        <authorList>
            <person name="Nagy L.G."/>
            <person name="Riley R."/>
            <person name="Tritt A."/>
            <person name="Adam C."/>
            <person name="Daum C."/>
            <person name="Floudas D."/>
            <person name="Sun H."/>
            <person name="Yadav J.S."/>
            <person name="Pangilinan J."/>
            <person name="Larsson K.H."/>
            <person name="Matsuura K."/>
            <person name="Barry K."/>
            <person name="Labutti K."/>
            <person name="Kuo R."/>
            <person name="Ohm R.A."/>
            <person name="Bhattacharya S.S."/>
            <person name="Shirouzu T."/>
            <person name="Yoshinaga Y."/>
            <person name="Martin F.M."/>
            <person name="Grigoriev I.V."/>
            <person name="Hibbett D.S."/>
        </authorList>
    </citation>
    <scope>NUCLEOTIDE SEQUENCE [LARGE SCALE GENOMIC DNA]</scope>
    <source>
        <strain evidence="3 4">CBS 109695</strain>
    </source>
</reference>
<accession>A0A165WVQ3</accession>
<keyword evidence="1" id="KW-1133">Transmembrane helix</keyword>
<keyword evidence="1" id="KW-0472">Membrane</keyword>
<dbReference type="InterPro" id="IPR045340">
    <property type="entry name" value="DUF6533"/>
</dbReference>
<organism evidence="3 4">
    <name type="scientific">Athelia psychrophila</name>
    <dbReference type="NCBI Taxonomy" id="1759441"/>
    <lineage>
        <taxon>Eukaryota</taxon>
        <taxon>Fungi</taxon>
        <taxon>Dikarya</taxon>
        <taxon>Basidiomycota</taxon>
        <taxon>Agaricomycotina</taxon>
        <taxon>Agaricomycetes</taxon>
        <taxon>Agaricomycetidae</taxon>
        <taxon>Atheliales</taxon>
        <taxon>Atheliaceae</taxon>
        <taxon>Athelia</taxon>
    </lineage>
</organism>
<dbReference type="STRING" id="436010.A0A165WVQ3"/>
<name>A0A165WVQ3_9AGAM</name>
<gene>
    <name evidence="3" type="ORF">FIBSPDRAFT_271614</name>
</gene>
<feature type="transmembrane region" description="Helical" evidence="1">
    <location>
        <begin position="129"/>
        <end position="154"/>
    </location>
</feature>
<dbReference type="Pfam" id="PF20151">
    <property type="entry name" value="DUF6533"/>
    <property type="match status" value="1"/>
</dbReference>
<feature type="transmembrane region" description="Helical" evidence="1">
    <location>
        <begin position="26"/>
        <end position="43"/>
    </location>
</feature>
<dbReference type="EMBL" id="KV417735">
    <property type="protein sequence ID" value="KZP07951.1"/>
    <property type="molecule type" value="Genomic_DNA"/>
</dbReference>
<feature type="transmembrane region" description="Helical" evidence="1">
    <location>
        <begin position="215"/>
        <end position="235"/>
    </location>
</feature>
<evidence type="ECO:0000256" key="1">
    <source>
        <dbReference type="SAM" id="Phobius"/>
    </source>
</evidence>
<evidence type="ECO:0000259" key="2">
    <source>
        <dbReference type="Pfam" id="PF20151"/>
    </source>
</evidence>
<protein>
    <recommendedName>
        <fullName evidence="2">DUF6533 domain-containing protein</fullName>
    </recommendedName>
</protein>